<evidence type="ECO:0000256" key="3">
    <source>
        <dbReference type="ARBA" id="ARBA00022475"/>
    </source>
</evidence>
<dbReference type="GO" id="GO:1902600">
    <property type="term" value="P:proton transmembrane transport"/>
    <property type="evidence" value="ECO:0007669"/>
    <property type="project" value="TreeGrafter"/>
</dbReference>
<evidence type="ECO:0000256" key="6">
    <source>
        <dbReference type="ARBA" id="ARBA00022741"/>
    </source>
</evidence>
<dbReference type="Gene3D" id="3.40.1110.10">
    <property type="entry name" value="Calcium-transporting ATPase, cytoplasmic domain N"/>
    <property type="match status" value="1"/>
</dbReference>
<dbReference type="GO" id="GO:0030007">
    <property type="term" value="P:intracellular potassium ion homeostasis"/>
    <property type="evidence" value="ECO:0007669"/>
    <property type="project" value="TreeGrafter"/>
</dbReference>
<dbReference type="NCBIfam" id="TIGR01494">
    <property type="entry name" value="ATPase_P-type"/>
    <property type="match status" value="2"/>
</dbReference>
<dbReference type="SUPFAM" id="SSF81660">
    <property type="entry name" value="Metal cation-transporting ATPase, ATP-binding domain N"/>
    <property type="match status" value="1"/>
</dbReference>
<evidence type="ECO:0000256" key="12">
    <source>
        <dbReference type="SAM" id="Phobius"/>
    </source>
</evidence>
<dbReference type="AlphaFoldDB" id="A0A1G2HDV4"/>
<name>A0A1G2HDV4_9BACT</name>
<dbReference type="InterPro" id="IPR008250">
    <property type="entry name" value="ATPase_P-typ_transduc_dom_A_sf"/>
</dbReference>
<feature type="transmembrane region" description="Helical" evidence="12">
    <location>
        <begin position="64"/>
        <end position="81"/>
    </location>
</feature>
<evidence type="ECO:0000313" key="14">
    <source>
        <dbReference type="EMBL" id="OGZ60663.1"/>
    </source>
</evidence>
<comment type="similarity">
    <text evidence="2">Belongs to the cation transport ATPase (P-type) (TC 3.A.3) family. Type IIA subfamily.</text>
</comment>
<dbReference type="PROSITE" id="PS00154">
    <property type="entry name" value="ATPASE_E1_E2"/>
    <property type="match status" value="1"/>
</dbReference>
<keyword evidence="8" id="KW-0460">Magnesium</keyword>
<keyword evidence="11 12" id="KW-0472">Membrane</keyword>
<dbReference type="SMART" id="SM00831">
    <property type="entry name" value="Cation_ATPase_N"/>
    <property type="match status" value="1"/>
</dbReference>
<dbReference type="InterPro" id="IPR018303">
    <property type="entry name" value="ATPase_P-typ_P_site"/>
</dbReference>
<proteinExistence type="inferred from homology"/>
<dbReference type="InterPro" id="IPR023298">
    <property type="entry name" value="ATPase_P-typ_TM_dom_sf"/>
</dbReference>
<dbReference type="PANTHER" id="PTHR43294">
    <property type="entry name" value="SODIUM/POTASSIUM-TRANSPORTING ATPASE SUBUNIT ALPHA"/>
    <property type="match status" value="1"/>
</dbReference>
<dbReference type="InterPro" id="IPR059000">
    <property type="entry name" value="ATPase_P-type_domA"/>
</dbReference>
<dbReference type="Gene3D" id="3.40.50.1000">
    <property type="entry name" value="HAD superfamily/HAD-like"/>
    <property type="match status" value="1"/>
</dbReference>
<comment type="caution">
    <text evidence="14">The sequence shown here is derived from an EMBL/GenBank/DDBJ whole genome shotgun (WGS) entry which is preliminary data.</text>
</comment>
<dbReference type="PRINTS" id="PR00120">
    <property type="entry name" value="HATPASE"/>
</dbReference>
<comment type="subcellular location">
    <subcellularLocation>
        <location evidence="1">Cell membrane</location>
        <topology evidence="1">Multi-pass membrane protein</topology>
    </subcellularLocation>
</comment>
<evidence type="ECO:0000256" key="8">
    <source>
        <dbReference type="ARBA" id="ARBA00022842"/>
    </source>
</evidence>
<dbReference type="GO" id="GO:0005886">
    <property type="term" value="C:plasma membrane"/>
    <property type="evidence" value="ECO:0007669"/>
    <property type="project" value="UniProtKB-SubCell"/>
</dbReference>
<dbReference type="Pfam" id="PF00122">
    <property type="entry name" value="E1-E2_ATPase"/>
    <property type="match status" value="1"/>
</dbReference>
<dbReference type="InterPro" id="IPR006068">
    <property type="entry name" value="ATPase_P-typ_cation-transptr_C"/>
</dbReference>
<dbReference type="InterPro" id="IPR023299">
    <property type="entry name" value="ATPase_P-typ_cyto_dom_N"/>
</dbReference>
<feature type="transmembrane region" description="Helical" evidence="12">
    <location>
        <begin position="857"/>
        <end position="881"/>
    </location>
</feature>
<dbReference type="Proteomes" id="UP000178835">
    <property type="component" value="Unassembled WGS sequence"/>
</dbReference>
<dbReference type="GO" id="GO:0016887">
    <property type="term" value="F:ATP hydrolysis activity"/>
    <property type="evidence" value="ECO:0007669"/>
    <property type="project" value="InterPro"/>
</dbReference>
<sequence length="885" mass="97689">MENETVQKHFHDVPVEKVLEILGTSEQGLSEEEVRKRLDEVGPNVLEEKGRVTKFQIFVDQFKSPLILILLVAGLITLFLRDWVDSAVIFLAITVNSALGFYQEVRAEQALAHLKTYLKDRVRVIRDNNERETDVSEIVPGDIIHLTVGTRVPADARLLFVNNLSIEEAILTGESLPVEKNTEVLQRDTEVPDRKNMVFGGTLVVAGSGLAVVTATHQFSEIGKIAELVTAADRQETPLQRSIEKFAWVTAGFLLFIVAGIFGLGLYRGEALLDMFLVSVAIAVGSIPEGLPIALTVILAVGVERLAKRKGIVRKLLAAETLGSTTLILTDKTGTLTQAKMELSGILSLDAMSTNAEGKKLSPKNISEDEREILKLALVNSNVLIENPNEKPSQWRLVGAHLERNIVNAAAMLGILYPEFSREHDFFSVIPFSSKIKFSASFVFASGLFTWDHLKNKDFLAFLGAPDILIERSDLKKDEKEKALKIVDDISFKGNRVLGVSVKIGHAEELKHLDADDVGELRFVGILTFHDPIRPEVVDAMEQVNSFGAKVAMVTGDLKGTALSVARELGWKVDDSNVITGSELRSMSDEQLSREINNIKIFARVSPQDKTRIVKLFKAKGEVVAVIGDGVNDAPSLKIADIGVAVGSGTDVTKDMADLVLLDDNFQTMVAAIEEGKRIISNIKKVVIFLLSDSLDEVLLIGGSLLFALPLPLTALQILYVNFFSDSFPALALAFEGQYENGVPKKRNKNSIFDNEVKFMILGVGVLSSAFLFFIYWFLLGRGFHQDTVRTFIFAAFSVYTLLIGFSLRNLKKSIFEYNPFSNKYLLAGVGVGIILTFIAVYMPFMQGIFGTVSLSMNWLSALMGIVLLNIFIVELTKLFFRRRP</sequence>
<feature type="transmembrane region" description="Helical" evidence="12">
    <location>
        <begin position="246"/>
        <end position="269"/>
    </location>
</feature>
<evidence type="ECO:0000256" key="4">
    <source>
        <dbReference type="ARBA" id="ARBA00022553"/>
    </source>
</evidence>
<keyword evidence="6" id="KW-0547">Nucleotide-binding</keyword>
<evidence type="ECO:0000256" key="10">
    <source>
        <dbReference type="ARBA" id="ARBA00022989"/>
    </source>
</evidence>
<accession>A0A1G2HDV4</accession>
<dbReference type="Pfam" id="PF00690">
    <property type="entry name" value="Cation_ATPase_N"/>
    <property type="match status" value="1"/>
</dbReference>
<keyword evidence="4" id="KW-0597">Phosphoprotein</keyword>
<evidence type="ECO:0000256" key="5">
    <source>
        <dbReference type="ARBA" id="ARBA00022692"/>
    </source>
</evidence>
<dbReference type="InterPro" id="IPR044492">
    <property type="entry name" value="P_typ_ATPase_HD_dom"/>
</dbReference>
<evidence type="ECO:0000256" key="2">
    <source>
        <dbReference type="ARBA" id="ARBA00005675"/>
    </source>
</evidence>
<dbReference type="InterPro" id="IPR004014">
    <property type="entry name" value="ATPase_P-typ_cation-transptr_N"/>
</dbReference>
<dbReference type="Gene3D" id="2.70.150.10">
    <property type="entry name" value="Calcium-transporting ATPase, cytoplasmic transduction domain A"/>
    <property type="match status" value="1"/>
</dbReference>
<dbReference type="Gene3D" id="1.20.1110.10">
    <property type="entry name" value="Calcium-transporting ATPase, transmembrane domain"/>
    <property type="match status" value="1"/>
</dbReference>
<dbReference type="InterPro" id="IPR001757">
    <property type="entry name" value="P_typ_ATPase"/>
</dbReference>
<feature type="transmembrane region" description="Helical" evidence="12">
    <location>
        <begin position="791"/>
        <end position="811"/>
    </location>
</feature>
<dbReference type="Pfam" id="PF00689">
    <property type="entry name" value="Cation_ATPase_C"/>
    <property type="match status" value="1"/>
</dbReference>
<dbReference type="InterPro" id="IPR036412">
    <property type="entry name" value="HAD-like_sf"/>
</dbReference>
<dbReference type="EMBL" id="MHOH01000016">
    <property type="protein sequence ID" value="OGZ60663.1"/>
    <property type="molecule type" value="Genomic_DNA"/>
</dbReference>
<feature type="transmembrane region" description="Helical" evidence="12">
    <location>
        <begin position="87"/>
        <end position="105"/>
    </location>
</feature>
<dbReference type="PRINTS" id="PR00119">
    <property type="entry name" value="CATATPASE"/>
</dbReference>
<keyword evidence="10 12" id="KW-1133">Transmembrane helix</keyword>
<dbReference type="Pfam" id="PF00702">
    <property type="entry name" value="Hydrolase"/>
    <property type="match status" value="1"/>
</dbReference>
<evidence type="ECO:0000256" key="1">
    <source>
        <dbReference type="ARBA" id="ARBA00004651"/>
    </source>
</evidence>
<keyword evidence="9" id="KW-1278">Translocase</keyword>
<feature type="transmembrane region" description="Helical" evidence="12">
    <location>
        <begin position="823"/>
        <end position="845"/>
    </location>
</feature>
<evidence type="ECO:0000256" key="11">
    <source>
        <dbReference type="ARBA" id="ARBA00023136"/>
    </source>
</evidence>
<dbReference type="InterPro" id="IPR050510">
    <property type="entry name" value="Cation_transp_ATPase_P-type"/>
</dbReference>
<dbReference type="SFLD" id="SFLDS00003">
    <property type="entry name" value="Haloacid_Dehalogenase"/>
    <property type="match status" value="1"/>
</dbReference>
<dbReference type="InterPro" id="IPR023214">
    <property type="entry name" value="HAD_sf"/>
</dbReference>
<dbReference type="GO" id="GO:0005524">
    <property type="term" value="F:ATP binding"/>
    <property type="evidence" value="ECO:0007669"/>
    <property type="project" value="UniProtKB-KW"/>
</dbReference>
<dbReference type="SUPFAM" id="SSF81665">
    <property type="entry name" value="Calcium ATPase, transmembrane domain M"/>
    <property type="match status" value="1"/>
</dbReference>
<gene>
    <name evidence="14" type="ORF">A2919_02060</name>
</gene>
<dbReference type="GO" id="GO:0036376">
    <property type="term" value="P:sodium ion export across plasma membrane"/>
    <property type="evidence" value="ECO:0007669"/>
    <property type="project" value="TreeGrafter"/>
</dbReference>
<feature type="transmembrane region" description="Helical" evidence="12">
    <location>
        <begin position="275"/>
        <end position="301"/>
    </location>
</feature>
<reference evidence="14 15" key="1">
    <citation type="journal article" date="2016" name="Nat. Commun.">
        <title>Thousands of microbial genomes shed light on interconnected biogeochemical processes in an aquifer system.</title>
        <authorList>
            <person name="Anantharaman K."/>
            <person name="Brown C.T."/>
            <person name="Hug L.A."/>
            <person name="Sharon I."/>
            <person name="Castelle C.J."/>
            <person name="Probst A.J."/>
            <person name="Thomas B.C."/>
            <person name="Singh A."/>
            <person name="Wilkins M.J."/>
            <person name="Karaoz U."/>
            <person name="Brodie E.L."/>
            <person name="Williams K.H."/>
            <person name="Hubbard S.S."/>
            <person name="Banfield J.F."/>
        </authorList>
    </citation>
    <scope>NUCLEOTIDE SEQUENCE [LARGE SCALE GENOMIC DNA]</scope>
</reference>
<dbReference type="SUPFAM" id="SSF56784">
    <property type="entry name" value="HAD-like"/>
    <property type="match status" value="1"/>
</dbReference>
<evidence type="ECO:0000256" key="7">
    <source>
        <dbReference type="ARBA" id="ARBA00022840"/>
    </source>
</evidence>
<keyword evidence="7" id="KW-0067">ATP-binding</keyword>
<feature type="transmembrane region" description="Helical" evidence="12">
    <location>
        <begin position="686"/>
        <end position="709"/>
    </location>
</feature>
<protein>
    <recommendedName>
        <fullName evidence="13">Cation-transporting P-type ATPase N-terminal domain-containing protein</fullName>
    </recommendedName>
</protein>
<dbReference type="SUPFAM" id="SSF81653">
    <property type="entry name" value="Calcium ATPase, transduction domain A"/>
    <property type="match status" value="1"/>
</dbReference>
<dbReference type="GO" id="GO:1990573">
    <property type="term" value="P:potassium ion import across plasma membrane"/>
    <property type="evidence" value="ECO:0007669"/>
    <property type="project" value="TreeGrafter"/>
</dbReference>
<dbReference type="SFLD" id="SFLDF00027">
    <property type="entry name" value="p-type_atpase"/>
    <property type="match status" value="1"/>
</dbReference>
<feature type="domain" description="Cation-transporting P-type ATPase N-terminal" evidence="13">
    <location>
        <begin position="9"/>
        <end position="82"/>
    </location>
</feature>
<evidence type="ECO:0000259" key="13">
    <source>
        <dbReference type="SMART" id="SM00831"/>
    </source>
</evidence>
<dbReference type="GO" id="GO:0006883">
    <property type="term" value="P:intracellular sodium ion homeostasis"/>
    <property type="evidence" value="ECO:0007669"/>
    <property type="project" value="TreeGrafter"/>
</dbReference>
<organism evidence="14 15">
    <name type="scientific">Candidatus Spechtbacteria bacterium RIFCSPLOWO2_01_FULL_43_12</name>
    <dbReference type="NCBI Taxonomy" id="1802162"/>
    <lineage>
        <taxon>Bacteria</taxon>
        <taxon>Candidatus Spechtiibacteriota</taxon>
    </lineage>
</organism>
<keyword evidence="5 12" id="KW-0812">Transmembrane</keyword>
<evidence type="ECO:0000256" key="9">
    <source>
        <dbReference type="ARBA" id="ARBA00022967"/>
    </source>
</evidence>
<dbReference type="GO" id="GO:0005391">
    <property type="term" value="F:P-type sodium:potassium-exchanging transporter activity"/>
    <property type="evidence" value="ECO:0007669"/>
    <property type="project" value="TreeGrafter"/>
</dbReference>
<keyword evidence="3" id="KW-1003">Cell membrane</keyword>
<evidence type="ECO:0000313" key="15">
    <source>
        <dbReference type="Proteomes" id="UP000178835"/>
    </source>
</evidence>
<feature type="transmembrane region" description="Helical" evidence="12">
    <location>
        <begin position="757"/>
        <end position="779"/>
    </location>
</feature>
<dbReference type="PANTHER" id="PTHR43294:SF21">
    <property type="entry name" value="CATION TRANSPORTING ATPASE"/>
    <property type="match status" value="1"/>
</dbReference>
<dbReference type="FunFam" id="2.70.150.10:FF:000160">
    <property type="entry name" value="Sarcoplasmic/endoplasmic reticulum calcium ATPase 1"/>
    <property type="match status" value="1"/>
</dbReference>
<dbReference type="SFLD" id="SFLDG00002">
    <property type="entry name" value="C1.7:_P-type_atpase_like"/>
    <property type="match status" value="1"/>
</dbReference>